<gene>
    <name evidence="1" type="ORF">NFRAN_0045</name>
</gene>
<name>A0A484I5A1_9ARCH</name>
<reference evidence="1 2" key="1">
    <citation type="submission" date="2019-02" db="EMBL/GenBank/DDBJ databases">
        <authorList>
            <person name="Lehtovirta-Morley E L."/>
        </authorList>
    </citation>
    <scope>NUCLEOTIDE SEQUENCE [LARGE SCALE GENOMIC DNA]</scope>
    <source>
        <strain evidence="1">NFRAN1</strain>
    </source>
</reference>
<dbReference type="AlphaFoldDB" id="A0A484I5A1"/>
<dbReference type="EMBL" id="LR216287">
    <property type="protein sequence ID" value="VFJ12366.1"/>
    <property type="molecule type" value="Genomic_DNA"/>
</dbReference>
<protein>
    <submittedName>
        <fullName evidence="1">Uncharacterized protein</fullName>
    </submittedName>
</protein>
<dbReference type="Proteomes" id="UP000294299">
    <property type="component" value="Chromosome NFRAN"/>
</dbReference>
<evidence type="ECO:0000313" key="2">
    <source>
        <dbReference type="Proteomes" id="UP000294299"/>
    </source>
</evidence>
<accession>A0A484I5A1</accession>
<evidence type="ECO:0000313" key="1">
    <source>
        <dbReference type="EMBL" id="VFJ12366.1"/>
    </source>
</evidence>
<organism evidence="1 2">
    <name type="scientific">Candidatus Nitrosocosmicus franklandianus</name>
    <dbReference type="NCBI Taxonomy" id="1798806"/>
    <lineage>
        <taxon>Archaea</taxon>
        <taxon>Nitrososphaerota</taxon>
        <taxon>Nitrososphaeria</taxon>
        <taxon>Nitrososphaerales</taxon>
        <taxon>Nitrososphaeraceae</taxon>
        <taxon>Candidatus Nitrosocosmicus</taxon>
    </lineage>
</organism>
<proteinExistence type="predicted"/>
<sequence>MAPRDDCTSSTTSRAIFISQDGSASYSFEDIVNTKDCMTQTIQQIEETKY</sequence>
<keyword evidence="2" id="KW-1185">Reference proteome</keyword>
<dbReference type="KEGG" id="nfn:NFRAN_0045"/>